<proteinExistence type="predicted"/>
<evidence type="ECO:0000313" key="1">
    <source>
        <dbReference type="EMBL" id="HEN16123.1"/>
    </source>
</evidence>
<sequence>MNREPLSPLDRAQRYAKDRGLTIEKPLGGGFDGIVLGTSHRTAIKSLVHPILYRQERDVYLRLQELNLSNLREFEIPRLVDLDDTLQVIEMMIVSPPFVLDFAGAKLDRKPQFEPEIMEEWRREKAEQFEDDWQEVQRLIWAFERFVVYLSDVHPGNVMCR</sequence>
<gene>
    <name evidence="1" type="ORF">ENQ76_11730</name>
</gene>
<evidence type="ECO:0008006" key="2">
    <source>
        <dbReference type="Google" id="ProtNLM"/>
    </source>
</evidence>
<dbReference type="AlphaFoldDB" id="A0A7C2K1V4"/>
<comment type="caution">
    <text evidence="1">The sequence shown here is derived from an EMBL/GenBank/DDBJ whole genome shotgun (WGS) entry which is preliminary data.</text>
</comment>
<organism evidence="1">
    <name type="scientific">Schlesneria paludicola</name>
    <dbReference type="NCBI Taxonomy" id="360056"/>
    <lineage>
        <taxon>Bacteria</taxon>
        <taxon>Pseudomonadati</taxon>
        <taxon>Planctomycetota</taxon>
        <taxon>Planctomycetia</taxon>
        <taxon>Planctomycetales</taxon>
        <taxon>Planctomycetaceae</taxon>
        <taxon>Schlesneria</taxon>
    </lineage>
</organism>
<protein>
    <recommendedName>
        <fullName evidence="2">Protein kinase domain-containing protein</fullName>
    </recommendedName>
</protein>
<name>A0A7C2K1V4_9PLAN</name>
<accession>A0A7C2K1V4</accession>
<dbReference type="EMBL" id="DSOK01000327">
    <property type="protein sequence ID" value="HEN16123.1"/>
    <property type="molecule type" value="Genomic_DNA"/>
</dbReference>
<reference evidence="1" key="1">
    <citation type="journal article" date="2020" name="mSystems">
        <title>Genome- and Community-Level Interaction Insights into Carbon Utilization and Element Cycling Functions of Hydrothermarchaeota in Hydrothermal Sediment.</title>
        <authorList>
            <person name="Zhou Z."/>
            <person name="Liu Y."/>
            <person name="Xu W."/>
            <person name="Pan J."/>
            <person name="Luo Z.H."/>
            <person name="Li M."/>
        </authorList>
    </citation>
    <scope>NUCLEOTIDE SEQUENCE [LARGE SCALE GENOMIC DNA]</scope>
    <source>
        <strain evidence="1">SpSt-339</strain>
    </source>
</reference>